<name>A0ABV8JUK8_9FLAO</name>
<protein>
    <submittedName>
        <fullName evidence="1">Membrane metalloprotease</fullName>
    </submittedName>
</protein>
<keyword evidence="2" id="KW-1185">Reference proteome</keyword>
<accession>A0ABV8JUK8</accession>
<organism evidence="1 2">
    <name type="scientific">Euzebyella saccharophila</name>
    <dbReference type="NCBI Taxonomy" id="679664"/>
    <lineage>
        <taxon>Bacteria</taxon>
        <taxon>Pseudomonadati</taxon>
        <taxon>Bacteroidota</taxon>
        <taxon>Flavobacteriia</taxon>
        <taxon>Flavobacteriales</taxon>
        <taxon>Flavobacteriaceae</taxon>
        <taxon>Euzebyella</taxon>
    </lineage>
</organism>
<dbReference type="EMBL" id="JBHSAW010000025">
    <property type="protein sequence ID" value="MFC4097826.1"/>
    <property type="molecule type" value="Genomic_DNA"/>
</dbReference>
<evidence type="ECO:0000313" key="1">
    <source>
        <dbReference type="EMBL" id="MFC4097826.1"/>
    </source>
</evidence>
<dbReference type="SUPFAM" id="SSF55486">
    <property type="entry name" value="Metalloproteases ('zincins'), catalytic domain"/>
    <property type="match status" value="1"/>
</dbReference>
<dbReference type="InterPro" id="IPR024079">
    <property type="entry name" value="MetalloPept_cat_dom_sf"/>
</dbReference>
<sequence>MKKFTGLKTRVFLIAFAFGFWLGCTKDNNKSEELKEIVNEEGETETVDTSVNKKSVGDSANDLLSDANYNELKLEVFYVKGFEPENATIENFENFLNSRLHKSQGISIEMKPMAYQGKETYTTQEIRALEDSIRTLYNEDKSLAVFGIFLDGEYAENTENGSVLGIAYRNTSFVIFEETVQSFSGQTFGPSLEVLESTVLNHEFGHLLGMVNAGTPMQTSHQDEEHGRHCSDDNCLMYWTAETGEGLINMLSGGSIPEFDSQCLADLQANGGK</sequence>
<dbReference type="RefSeq" id="WP_225621276.1">
    <property type="nucleotide sequence ID" value="NZ_JACYFJ010000005.1"/>
</dbReference>
<keyword evidence="1" id="KW-0378">Hydrolase</keyword>
<keyword evidence="1" id="KW-0645">Protease</keyword>
<reference evidence="2" key="1">
    <citation type="journal article" date="2019" name="Int. J. Syst. Evol. Microbiol.">
        <title>The Global Catalogue of Microorganisms (GCM) 10K type strain sequencing project: providing services to taxonomists for standard genome sequencing and annotation.</title>
        <authorList>
            <consortium name="The Broad Institute Genomics Platform"/>
            <consortium name="The Broad Institute Genome Sequencing Center for Infectious Disease"/>
            <person name="Wu L."/>
            <person name="Ma J."/>
        </authorList>
    </citation>
    <scope>NUCLEOTIDE SEQUENCE [LARGE SCALE GENOMIC DNA]</scope>
    <source>
        <strain evidence="2">CECT 7477</strain>
    </source>
</reference>
<dbReference type="PROSITE" id="PS51257">
    <property type="entry name" value="PROKAR_LIPOPROTEIN"/>
    <property type="match status" value="1"/>
</dbReference>
<evidence type="ECO:0000313" key="2">
    <source>
        <dbReference type="Proteomes" id="UP001595814"/>
    </source>
</evidence>
<comment type="caution">
    <text evidence="1">The sequence shown here is derived from an EMBL/GenBank/DDBJ whole genome shotgun (WGS) entry which is preliminary data.</text>
</comment>
<keyword evidence="1" id="KW-0482">Metalloprotease</keyword>
<proteinExistence type="predicted"/>
<dbReference type="GO" id="GO:0008237">
    <property type="term" value="F:metallopeptidase activity"/>
    <property type="evidence" value="ECO:0007669"/>
    <property type="project" value="UniProtKB-KW"/>
</dbReference>
<dbReference type="Proteomes" id="UP001595814">
    <property type="component" value="Unassembled WGS sequence"/>
</dbReference>
<gene>
    <name evidence="1" type="ORF">ACFOUT_18215</name>
</gene>
<dbReference type="Gene3D" id="3.40.390.10">
    <property type="entry name" value="Collagenase (Catalytic Domain)"/>
    <property type="match status" value="1"/>
</dbReference>